<organism evidence="4 5">
    <name type="scientific">Pseudoclavibacter endophyticus</name>
    <dbReference type="NCBI Taxonomy" id="1778590"/>
    <lineage>
        <taxon>Bacteria</taxon>
        <taxon>Bacillati</taxon>
        <taxon>Actinomycetota</taxon>
        <taxon>Actinomycetes</taxon>
        <taxon>Micrococcales</taxon>
        <taxon>Microbacteriaceae</taxon>
        <taxon>Pseudoclavibacter</taxon>
    </lineage>
</organism>
<dbReference type="GO" id="GO:0016747">
    <property type="term" value="F:acyltransferase activity, transferring groups other than amino-acyl groups"/>
    <property type="evidence" value="ECO:0007669"/>
    <property type="project" value="InterPro"/>
</dbReference>
<protein>
    <submittedName>
        <fullName evidence="4">GNAT family N-acetyltransferase</fullName>
    </submittedName>
</protein>
<accession>A0A6H9WM25</accession>
<evidence type="ECO:0000256" key="2">
    <source>
        <dbReference type="SAM" id="Phobius"/>
    </source>
</evidence>
<evidence type="ECO:0000259" key="3">
    <source>
        <dbReference type="PROSITE" id="PS51186"/>
    </source>
</evidence>
<feature type="transmembrane region" description="Helical" evidence="2">
    <location>
        <begin position="56"/>
        <end position="73"/>
    </location>
</feature>
<proteinExistence type="predicted"/>
<dbReference type="Proteomes" id="UP000431744">
    <property type="component" value="Unassembled WGS sequence"/>
</dbReference>
<evidence type="ECO:0000313" key="5">
    <source>
        <dbReference type="Proteomes" id="UP000431744"/>
    </source>
</evidence>
<evidence type="ECO:0000256" key="1">
    <source>
        <dbReference type="SAM" id="MobiDB-lite"/>
    </source>
</evidence>
<keyword evidence="2" id="KW-0812">Transmembrane</keyword>
<keyword evidence="2" id="KW-0472">Membrane</keyword>
<evidence type="ECO:0000313" key="4">
    <source>
        <dbReference type="EMBL" id="KAB1646780.1"/>
    </source>
</evidence>
<reference evidence="4 5" key="1">
    <citation type="submission" date="2019-09" db="EMBL/GenBank/DDBJ databases">
        <title>Phylogeny of genus Pseudoclavibacter and closely related genus.</title>
        <authorList>
            <person name="Li Y."/>
        </authorList>
    </citation>
    <scope>NUCLEOTIDE SEQUENCE [LARGE SCALE GENOMIC DNA]</scope>
    <source>
        <strain evidence="4 5">EGI 60007</strain>
    </source>
</reference>
<dbReference type="Pfam" id="PF00583">
    <property type="entry name" value="Acetyltransf_1"/>
    <property type="match status" value="1"/>
</dbReference>
<dbReference type="Gene3D" id="3.40.630.30">
    <property type="match status" value="1"/>
</dbReference>
<dbReference type="EMBL" id="WBJY01000004">
    <property type="protein sequence ID" value="KAB1646780.1"/>
    <property type="molecule type" value="Genomic_DNA"/>
</dbReference>
<gene>
    <name evidence="4" type="ORF">F8O04_13650</name>
</gene>
<dbReference type="OrthoDB" id="4936934at2"/>
<name>A0A6H9WM25_9MICO</name>
<dbReference type="SUPFAM" id="SSF55729">
    <property type="entry name" value="Acyl-CoA N-acyltransferases (Nat)"/>
    <property type="match status" value="1"/>
</dbReference>
<keyword evidence="2" id="KW-1133">Transmembrane helix</keyword>
<feature type="compositionally biased region" description="Low complexity" evidence="1">
    <location>
        <begin position="1"/>
        <end position="11"/>
    </location>
</feature>
<dbReference type="InterPro" id="IPR000182">
    <property type="entry name" value="GNAT_dom"/>
</dbReference>
<feature type="region of interest" description="Disordered" evidence="1">
    <location>
        <begin position="1"/>
        <end position="37"/>
    </location>
</feature>
<comment type="caution">
    <text evidence="4">The sequence shown here is derived from an EMBL/GenBank/DDBJ whole genome shotgun (WGS) entry which is preliminary data.</text>
</comment>
<keyword evidence="5" id="KW-1185">Reference proteome</keyword>
<dbReference type="AlphaFoldDB" id="A0A6H9WM25"/>
<sequence length="248" mass="27547">MTSRCATSSSPRPRRARSAPVGPVSRSRGPARPHAAACIRPRPHCRGSRATRSKRGYLGALSWTLIAAAFHVFEASMSTSGHLPSRRQASRQARSREASIVVRPISRGDFFGWHDAFAAFLAESGQQLSETHALRVWQWLEARPARLEGLIALLDDRVVGILHFQETVVPQTGTVEFQLQDLYVAPDVRMRGINDELIGAVYAEAERRGVDRISTFTPGDDEASIRYWDRLGDRSHIVGHGMRVQSRA</sequence>
<keyword evidence="4" id="KW-0808">Transferase</keyword>
<dbReference type="InterPro" id="IPR016181">
    <property type="entry name" value="Acyl_CoA_acyltransferase"/>
</dbReference>
<feature type="domain" description="N-acetyltransferase" evidence="3">
    <location>
        <begin position="100"/>
        <end position="248"/>
    </location>
</feature>
<dbReference type="PROSITE" id="PS51186">
    <property type="entry name" value="GNAT"/>
    <property type="match status" value="1"/>
</dbReference>
<dbReference type="CDD" id="cd04301">
    <property type="entry name" value="NAT_SF"/>
    <property type="match status" value="1"/>
</dbReference>